<evidence type="ECO:0000313" key="2">
    <source>
        <dbReference type="Proteomes" id="UP000306402"/>
    </source>
</evidence>
<accession>A0A5R9L1E4</accession>
<dbReference type="OrthoDB" id="596512at2"/>
<dbReference type="Gene3D" id="2.40.160.130">
    <property type="entry name" value="Capsule assembly protein Wzi"/>
    <property type="match status" value="1"/>
</dbReference>
<dbReference type="RefSeq" id="WP_138363585.1">
    <property type="nucleotide sequence ID" value="NZ_VCEJ01000002.1"/>
</dbReference>
<keyword evidence="2" id="KW-1185">Reference proteome</keyword>
<evidence type="ECO:0000313" key="1">
    <source>
        <dbReference type="EMBL" id="TLV02376.1"/>
    </source>
</evidence>
<dbReference type="Proteomes" id="UP000306402">
    <property type="component" value="Unassembled WGS sequence"/>
</dbReference>
<dbReference type="EMBL" id="VCEJ01000002">
    <property type="protein sequence ID" value="TLV02376.1"/>
    <property type="molecule type" value="Genomic_DNA"/>
</dbReference>
<comment type="caution">
    <text evidence="1">The sequence shown here is derived from an EMBL/GenBank/DDBJ whole genome shotgun (WGS) entry which is preliminary data.</text>
</comment>
<organism evidence="1 2">
    <name type="scientific">Dyadobacter luticola</name>
    <dbReference type="NCBI Taxonomy" id="1979387"/>
    <lineage>
        <taxon>Bacteria</taxon>
        <taxon>Pseudomonadati</taxon>
        <taxon>Bacteroidota</taxon>
        <taxon>Cytophagia</taxon>
        <taxon>Cytophagales</taxon>
        <taxon>Spirosomataceae</taxon>
        <taxon>Dyadobacter</taxon>
    </lineage>
</organism>
<gene>
    <name evidence="1" type="ORF">FEN17_01690</name>
</gene>
<reference evidence="1 2" key="1">
    <citation type="submission" date="2019-05" db="EMBL/GenBank/DDBJ databases">
        <authorList>
            <person name="Qu J.-H."/>
        </authorList>
    </citation>
    <scope>NUCLEOTIDE SEQUENCE [LARGE SCALE GENOMIC DNA]</scope>
    <source>
        <strain evidence="1 2">T17</strain>
    </source>
</reference>
<name>A0A5R9L1E4_9BACT</name>
<dbReference type="InterPro" id="IPR038636">
    <property type="entry name" value="Wzi_sf"/>
</dbReference>
<sequence length="465" mass="51953">MRGVVILCILNFMGYLGHAQSNKVNFRIEGQGSYTTPDHVPFWMRTNQYGSVPLSGASASAIGRISKDYDTTRHQILDWGAAVEGRANGGKGSNATLIEGYGKVKLWIFELKGGRTRDVMGLADTLLTAGNFAISGTALGIPKVQIGIPEFYALPILGRIFAFKGNYAHGWVGYTEVRNRRIPGADTYFHQKSLWGRIGKDDWKFKFYGGFNDNAFWGNERALFSSYIQTDWESYQSVVFGKKWNGSKVGNHVGVIDVRLEYDFKNVLVAAYRQSYYEVGALYHLANIADGLNGLSIINKNIGTKAVKWRKFLFEFVYTKNQAGEPWSKPTKTGNENYLNHYLYTDGWSYKGIGLGLPFITREADARKGQVTREGYHFINNRLYAVHTGFTGSLGRWDGLVKLSYSRNFGTHETKTFVPVSQFSGYAEAHTNLSPDLQIGGIIALDYGKLLYNSGAFLVKASKSF</sequence>
<dbReference type="AlphaFoldDB" id="A0A5R9L1E4"/>
<protein>
    <submittedName>
        <fullName evidence="1">Capsule assembly Wzi family protein</fullName>
    </submittedName>
</protein>
<proteinExistence type="predicted"/>